<evidence type="ECO:0000313" key="3">
    <source>
        <dbReference type="Proteomes" id="UP001199642"/>
    </source>
</evidence>
<feature type="region of interest" description="Disordered" evidence="1">
    <location>
        <begin position="476"/>
        <end position="496"/>
    </location>
</feature>
<evidence type="ECO:0000256" key="1">
    <source>
        <dbReference type="SAM" id="MobiDB-lite"/>
    </source>
</evidence>
<feature type="region of interest" description="Disordered" evidence="1">
    <location>
        <begin position="340"/>
        <end position="373"/>
    </location>
</feature>
<feature type="region of interest" description="Disordered" evidence="1">
    <location>
        <begin position="1"/>
        <end position="31"/>
    </location>
</feature>
<feature type="compositionally biased region" description="Basic and acidic residues" evidence="1">
    <location>
        <begin position="1"/>
        <end position="13"/>
    </location>
</feature>
<keyword evidence="3" id="KW-1185">Reference proteome</keyword>
<proteinExistence type="predicted"/>
<dbReference type="Proteomes" id="UP001199642">
    <property type="component" value="Chromosome"/>
</dbReference>
<dbReference type="EMBL" id="CP082781">
    <property type="protein sequence ID" value="UGS27516.1"/>
    <property type="molecule type" value="Genomic_DNA"/>
</dbReference>
<reference evidence="2 3" key="1">
    <citation type="submission" date="2023-01" db="EMBL/GenBank/DDBJ databases">
        <title>Characterization of estradiol degrading bacteria Microbacterium sp. MZT7 and reveal degrading genes through genome analysis.</title>
        <authorList>
            <person name="Hao P."/>
            <person name="Gao Y."/>
        </authorList>
    </citation>
    <scope>NUCLEOTIDE SEQUENCE [LARGE SCALE GENOMIC DNA]</scope>
    <source>
        <strain evidence="2 3">MZT7</strain>
    </source>
</reference>
<sequence>MSHLRDGESEALHRAHRTVRTLNPGEGPFPGRLVTDAREEVRVCTDAAGLVGWSGWRYAGAEHIVGPVDLVRRSDGHDVLLPWCVQTVEQALRMRRAGEAPLAAGETTTLVASVLRGLVEAGEDTLSGGWWLTADGRPMFVIGRGSSIEEATRGIIDALASQTRDRTLGRLLQRIGEGLGDDRRRLPHRAGGWERELLELAAPKPLGGAATQPPTPVRARELRRVVEEDAGARSLVAEDHAFPSRSRRPRLRFLRRASDELGAGTWPARSERTVSSRLSGVFLRPVGARMWSALRRLRGARPASPPAASAPERRWRRPVLAAGAVAVAVSAAGMLWPSAPSVGGTEPPPEASTPSGNAASSVPGASPAADAEKSLVVASPSPMPEETASPLDAVPALLSAAEACEATEQADACAGAWVPELRDTGSPGAGRAIAVDGDAVLIEDYGDVAAVRLDREGGASQMLVLVRTDDGWRIRDAYDVGDPPSEEAGPEGQTPS</sequence>
<dbReference type="RefSeq" id="WP_231820862.1">
    <property type="nucleotide sequence ID" value="NZ_CP082781.1"/>
</dbReference>
<feature type="compositionally biased region" description="Low complexity" evidence="1">
    <location>
        <begin position="354"/>
        <end position="369"/>
    </location>
</feature>
<name>A0ABY3RUG5_9MICO</name>
<accession>A0ABY3RUG5</accession>
<organism evidence="2 3">
    <name type="scientific">Microbacterium resistens</name>
    <dbReference type="NCBI Taxonomy" id="156977"/>
    <lineage>
        <taxon>Bacteria</taxon>
        <taxon>Bacillati</taxon>
        <taxon>Actinomycetota</taxon>
        <taxon>Actinomycetes</taxon>
        <taxon>Micrococcales</taxon>
        <taxon>Microbacteriaceae</taxon>
        <taxon>Microbacterium</taxon>
    </lineage>
</organism>
<protein>
    <submittedName>
        <fullName evidence="2">Uncharacterized protein</fullName>
    </submittedName>
</protein>
<evidence type="ECO:0000313" key="2">
    <source>
        <dbReference type="EMBL" id="UGS27516.1"/>
    </source>
</evidence>
<gene>
    <name evidence="2" type="ORF">K8F61_04815</name>
</gene>